<dbReference type="PANTHER" id="PTHR34386">
    <property type="entry name" value="GLUTAREDOXIN"/>
    <property type="match status" value="1"/>
</dbReference>
<protein>
    <submittedName>
        <fullName evidence="4">DUF547 domain-containing protein</fullName>
    </submittedName>
</protein>
<evidence type="ECO:0000313" key="4">
    <source>
        <dbReference type="EMBL" id="GFZ81164.1"/>
    </source>
</evidence>
<comment type="caution">
    <text evidence="4">The sequence shown here is derived from an EMBL/GenBank/DDBJ whole genome shotgun (WGS) entry which is preliminary data.</text>
</comment>
<keyword evidence="2" id="KW-0732">Signal</keyword>
<feature type="signal peptide" evidence="2">
    <location>
        <begin position="1"/>
        <end position="20"/>
    </location>
</feature>
<evidence type="ECO:0000256" key="2">
    <source>
        <dbReference type="SAM" id="SignalP"/>
    </source>
</evidence>
<accession>A0A8J2X9F6</accession>
<dbReference type="PROSITE" id="PS51257">
    <property type="entry name" value="PROKAR_LIPOPROTEIN"/>
    <property type="match status" value="1"/>
</dbReference>
<feature type="chain" id="PRO_5035213153" evidence="2">
    <location>
        <begin position="21"/>
        <end position="286"/>
    </location>
</feature>
<reference evidence="4 5" key="1">
    <citation type="journal article" date="2014" name="Int. J. Syst. Evol. Microbiol.">
        <title>Complete genome sequence of Corynebacterium casei LMG S-19264T (=DSM 44701T), isolated from a smear-ripened cheese.</title>
        <authorList>
            <consortium name="US DOE Joint Genome Institute (JGI-PGF)"/>
            <person name="Walter F."/>
            <person name="Albersmeier A."/>
            <person name="Kalinowski J."/>
            <person name="Ruckert C."/>
        </authorList>
    </citation>
    <scope>NUCLEOTIDE SEQUENCE [LARGE SCALE GENOMIC DNA]</scope>
    <source>
        <strain evidence="4 5">CGMCC 1.15295</strain>
    </source>
</reference>
<keyword evidence="5" id="KW-1185">Reference proteome</keyword>
<gene>
    <name evidence="4" type="ORF">GCM10011531_09230</name>
</gene>
<dbReference type="Proteomes" id="UP000598120">
    <property type="component" value="Unassembled WGS sequence"/>
</dbReference>
<dbReference type="GO" id="GO:0045454">
    <property type="term" value="P:cell redox homeostasis"/>
    <property type="evidence" value="ECO:0007669"/>
    <property type="project" value="TreeGrafter"/>
</dbReference>
<dbReference type="GO" id="GO:0009055">
    <property type="term" value="F:electron transfer activity"/>
    <property type="evidence" value="ECO:0007669"/>
    <property type="project" value="TreeGrafter"/>
</dbReference>
<dbReference type="EMBL" id="BMIC01000001">
    <property type="protein sequence ID" value="GFZ81164.1"/>
    <property type="molecule type" value="Genomic_DNA"/>
</dbReference>
<dbReference type="Pfam" id="PF04784">
    <property type="entry name" value="DUF547"/>
    <property type="match status" value="1"/>
</dbReference>
<evidence type="ECO:0000313" key="5">
    <source>
        <dbReference type="Proteomes" id="UP000598120"/>
    </source>
</evidence>
<organism evidence="4 5">
    <name type="scientific">Aquaticitalea lipolytica</name>
    <dbReference type="NCBI Taxonomy" id="1247562"/>
    <lineage>
        <taxon>Bacteria</taxon>
        <taxon>Pseudomonadati</taxon>
        <taxon>Bacteroidota</taxon>
        <taxon>Flavobacteriia</taxon>
        <taxon>Flavobacteriales</taxon>
        <taxon>Flavobacteriaceae</taxon>
        <taxon>Aquaticitalea</taxon>
    </lineage>
</organism>
<feature type="region of interest" description="Disordered" evidence="1">
    <location>
        <begin position="27"/>
        <end position="50"/>
    </location>
</feature>
<sequence length="286" mass="32996">MKFKALIIIAFVSLTSCFSAKGLPIKETPEDSKESVEKEDSAADEHNTSMDNVTVDVTAEDIQIDKQIDEPKVDHSAWDDLLKKYVADNGDVSYKGFKKDIQSLNDYVNYLATQIPSESWTLNEQLAYFINVYNANTIKLIADNYPTKSIKDINNPWLKNRIKIGKEDYSLADIENGILRKMNEPRIHFAINCASFSCPKLLNTAYTTNNVQELMERATREFINNDSKNKLERDEVKISEIFKWYKSDFTQNSSVIDYINQYSDINIFPNAKINYINYDWSLNEQN</sequence>
<feature type="compositionally biased region" description="Basic and acidic residues" evidence="1">
    <location>
        <begin position="27"/>
        <end position="48"/>
    </location>
</feature>
<evidence type="ECO:0000256" key="1">
    <source>
        <dbReference type="SAM" id="MobiDB-lite"/>
    </source>
</evidence>
<dbReference type="InterPro" id="IPR051548">
    <property type="entry name" value="Grx-like_ET"/>
</dbReference>
<dbReference type="RefSeq" id="WP_229660164.1">
    <property type="nucleotide sequence ID" value="NZ_BMIC01000001.1"/>
</dbReference>
<proteinExistence type="predicted"/>
<dbReference type="AlphaFoldDB" id="A0A8J2X9F6"/>
<name>A0A8J2X9F6_9FLAO</name>
<feature type="domain" description="DUF547" evidence="3">
    <location>
        <begin position="118"/>
        <end position="223"/>
    </location>
</feature>
<evidence type="ECO:0000259" key="3">
    <source>
        <dbReference type="Pfam" id="PF04784"/>
    </source>
</evidence>
<dbReference type="InterPro" id="IPR006869">
    <property type="entry name" value="DUF547"/>
</dbReference>
<dbReference type="PANTHER" id="PTHR34386:SF1">
    <property type="entry name" value="GLUTAREDOXIN-LIKE PROTEIN NRDH"/>
    <property type="match status" value="1"/>
</dbReference>